<accession>A0A7J7P3J5</accession>
<dbReference type="Proteomes" id="UP000541444">
    <property type="component" value="Unassembled WGS sequence"/>
</dbReference>
<dbReference type="OrthoDB" id="10251744at2759"/>
<comment type="caution">
    <text evidence="1">The sequence shown here is derived from an EMBL/GenBank/DDBJ whole genome shotgun (WGS) entry which is preliminary data.</text>
</comment>
<protein>
    <submittedName>
        <fullName evidence="1">Uncharacterized protein</fullName>
    </submittedName>
</protein>
<dbReference type="AlphaFoldDB" id="A0A7J7P3J5"/>
<name>A0A7J7P3J5_9MAGN</name>
<proteinExistence type="predicted"/>
<dbReference type="EMBL" id="JACGCM010000309">
    <property type="protein sequence ID" value="KAF6174027.1"/>
    <property type="molecule type" value="Genomic_DNA"/>
</dbReference>
<evidence type="ECO:0000313" key="1">
    <source>
        <dbReference type="EMBL" id="KAF6174027.1"/>
    </source>
</evidence>
<gene>
    <name evidence="1" type="ORF">GIB67_039978</name>
</gene>
<feature type="non-terminal residue" evidence="1">
    <location>
        <position position="1"/>
    </location>
</feature>
<sequence length="118" mass="13574">MLDFNVWLQNITSTFKVRASEVVVLDPCAETSIVEQGAKVKFPFWMAQYLRSKDETLSALDPTSLSHWMIIKVKPDWSLTAPLLFLFRYFSFDVVLDCAIVHYLVSEEWSAAIPHSMN</sequence>
<organism evidence="1 2">
    <name type="scientific">Kingdonia uniflora</name>
    <dbReference type="NCBI Taxonomy" id="39325"/>
    <lineage>
        <taxon>Eukaryota</taxon>
        <taxon>Viridiplantae</taxon>
        <taxon>Streptophyta</taxon>
        <taxon>Embryophyta</taxon>
        <taxon>Tracheophyta</taxon>
        <taxon>Spermatophyta</taxon>
        <taxon>Magnoliopsida</taxon>
        <taxon>Ranunculales</taxon>
        <taxon>Circaeasteraceae</taxon>
        <taxon>Kingdonia</taxon>
    </lineage>
</organism>
<evidence type="ECO:0000313" key="2">
    <source>
        <dbReference type="Proteomes" id="UP000541444"/>
    </source>
</evidence>
<reference evidence="1 2" key="1">
    <citation type="journal article" date="2020" name="IScience">
        <title>Genome Sequencing of the Endangered Kingdonia uniflora (Circaeasteraceae, Ranunculales) Reveals Potential Mechanisms of Evolutionary Specialization.</title>
        <authorList>
            <person name="Sun Y."/>
            <person name="Deng T."/>
            <person name="Zhang A."/>
            <person name="Moore M.J."/>
            <person name="Landis J.B."/>
            <person name="Lin N."/>
            <person name="Zhang H."/>
            <person name="Zhang X."/>
            <person name="Huang J."/>
            <person name="Zhang X."/>
            <person name="Sun H."/>
            <person name="Wang H."/>
        </authorList>
    </citation>
    <scope>NUCLEOTIDE SEQUENCE [LARGE SCALE GENOMIC DNA]</scope>
    <source>
        <strain evidence="1">TB1705</strain>
        <tissue evidence="1">Leaf</tissue>
    </source>
</reference>
<keyword evidence="2" id="KW-1185">Reference proteome</keyword>